<dbReference type="Proteomes" id="UP000886251">
    <property type="component" value="Unassembled WGS sequence"/>
</dbReference>
<dbReference type="GO" id="GO:0005829">
    <property type="term" value="C:cytosol"/>
    <property type="evidence" value="ECO:0007669"/>
    <property type="project" value="TreeGrafter"/>
</dbReference>
<dbReference type="SUPFAM" id="SSF117991">
    <property type="entry name" value="YbeD/HP0495-like"/>
    <property type="match status" value="1"/>
</dbReference>
<dbReference type="AlphaFoldDB" id="A0A831RJG7"/>
<evidence type="ECO:0000256" key="2">
    <source>
        <dbReference type="HAMAP-Rule" id="MF_00659"/>
    </source>
</evidence>
<protein>
    <recommendedName>
        <fullName evidence="2">UPF0250 protein ENI96_08295</fullName>
    </recommendedName>
</protein>
<sequence length="91" mass="9994">MNQTSDEETLFEFPCEFSVKAMGLAADDFDALVAGIVRRHVPDLGEGAVRSRPSRGGRYTSVTVTFQATSKAQLDAIYQALTDHERVLMSL</sequence>
<evidence type="ECO:0000313" key="3">
    <source>
        <dbReference type="EMBL" id="HEB96417.1"/>
    </source>
</evidence>
<comment type="caution">
    <text evidence="3">The sequence shown here is derived from an EMBL/GenBank/DDBJ whole genome shotgun (WGS) entry which is preliminary data.</text>
</comment>
<dbReference type="HAMAP" id="MF_00659">
    <property type="entry name" value="UPF0250"/>
    <property type="match status" value="1"/>
</dbReference>
<accession>A0A831RJG7</accession>
<proteinExistence type="inferred from homology"/>
<comment type="similarity">
    <text evidence="1 2">Belongs to the UPF0250 family.</text>
</comment>
<dbReference type="EMBL" id="DRKP01000095">
    <property type="protein sequence ID" value="HEB96417.1"/>
    <property type="molecule type" value="Genomic_DNA"/>
</dbReference>
<evidence type="ECO:0000256" key="1">
    <source>
        <dbReference type="ARBA" id="ARBA00008460"/>
    </source>
</evidence>
<reference evidence="3" key="1">
    <citation type="journal article" date="2020" name="mSystems">
        <title>Genome- and Community-Level Interaction Insights into Carbon Utilization and Element Cycling Functions of Hydrothermarchaeota in Hydrothermal Sediment.</title>
        <authorList>
            <person name="Zhou Z."/>
            <person name="Liu Y."/>
            <person name="Xu W."/>
            <person name="Pan J."/>
            <person name="Luo Z.H."/>
            <person name="Li M."/>
        </authorList>
    </citation>
    <scope>NUCLEOTIDE SEQUENCE [LARGE SCALE GENOMIC DNA]</scope>
    <source>
        <strain evidence="3">HyVt-443</strain>
    </source>
</reference>
<gene>
    <name evidence="3" type="ORF">ENI96_08295</name>
</gene>
<dbReference type="Gene3D" id="3.30.70.260">
    <property type="match status" value="1"/>
</dbReference>
<dbReference type="InterPro" id="IPR027471">
    <property type="entry name" value="YbeD-like_sf"/>
</dbReference>
<dbReference type="Pfam" id="PF04359">
    <property type="entry name" value="DUF493"/>
    <property type="match status" value="1"/>
</dbReference>
<dbReference type="PANTHER" id="PTHR38036:SF1">
    <property type="entry name" value="UPF0250 PROTEIN YBED"/>
    <property type="match status" value="1"/>
</dbReference>
<organism evidence="3">
    <name type="scientific">Sedimenticola thiotaurini</name>
    <dbReference type="NCBI Taxonomy" id="1543721"/>
    <lineage>
        <taxon>Bacteria</taxon>
        <taxon>Pseudomonadati</taxon>
        <taxon>Pseudomonadota</taxon>
        <taxon>Gammaproteobacteria</taxon>
        <taxon>Chromatiales</taxon>
        <taxon>Sedimenticolaceae</taxon>
        <taxon>Sedimenticola</taxon>
    </lineage>
</organism>
<dbReference type="InterPro" id="IPR007454">
    <property type="entry name" value="UPF0250_YbeD-like"/>
</dbReference>
<dbReference type="PANTHER" id="PTHR38036">
    <property type="entry name" value="UPF0250 PROTEIN YBED"/>
    <property type="match status" value="1"/>
</dbReference>
<name>A0A831RJG7_9GAMM</name>